<dbReference type="HOGENOM" id="CLU_1754395_0_0_1"/>
<name>A0A0D2ZZ20_BRAOL</name>
<dbReference type="Pfam" id="PF13976">
    <property type="entry name" value="gag_pre-integrs"/>
    <property type="match status" value="1"/>
</dbReference>
<dbReference type="eggNOG" id="KOG0017">
    <property type="taxonomic scope" value="Eukaryota"/>
</dbReference>
<evidence type="ECO:0000313" key="3">
    <source>
        <dbReference type="Proteomes" id="UP000032141"/>
    </source>
</evidence>
<dbReference type="STRING" id="109376.A0A0D2ZZ20"/>
<feature type="domain" description="Integrase catalytic" evidence="1">
    <location>
        <begin position="73"/>
        <end position="149"/>
    </location>
</feature>
<dbReference type="EnsemblPlants" id="Bo11030s010.1">
    <property type="protein sequence ID" value="Bo11030s010.1"/>
    <property type="gene ID" value="Bo11030s010"/>
</dbReference>
<dbReference type="Gramene" id="Bo11030s010.1">
    <property type="protein sequence ID" value="Bo11030s010.1"/>
    <property type="gene ID" value="Bo11030s010"/>
</dbReference>
<dbReference type="InterPro" id="IPR012337">
    <property type="entry name" value="RNaseH-like_sf"/>
</dbReference>
<proteinExistence type="predicted"/>
<dbReference type="GO" id="GO:0003676">
    <property type="term" value="F:nucleic acid binding"/>
    <property type="evidence" value="ECO:0007669"/>
    <property type="project" value="InterPro"/>
</dbReference>
<dbReference type="InterPro" id="IPR001584">
    <property type="entry name" value="Integrase_cat-core"/>
</dbReference>
<dbReference type="Gene3D" id="3.30.420.10">
    <property type="entry name" value="Ribonuclease H-like superfamily/Ribonuclease H"/>
    <property type="match status" value="1"/>
</dbReference>
<protein>
    <recommendedName>
        <fullName evidence="1">Integrase catalytic domain-containing protein</fullName>
    </recommendedName>
</protein>
<dbReference type="PROSITE" id="PS50994">
    <property type="entry name" value="INTEGRASE"/>
    <property type="match status" value="1"/>
</dbReference>
<reference evidence="2" key="2">
    <citation type="submission" date="2015-06" db="UniProtKB">
        <authorList>
            <consortium name="EnsemblPlants"/>
        </authorList>
    </citation>
    <scope>IDENTIFICATION</scope>
</reference>
<dbReference type="GO" id="GO:0015074">
    <property type="term" value="P:DNA integration"/>
    <property type="evidence" value="ECO:0007669"/>
    <property type="project" value="InterPro"/>
</dbReference>
<evidence type="ECO:0000259" key="1">
    <source>
        <dbReference type="PROSITE" id="PS50994"/>
    </source>
</evidence>
<accession>A0A0D2ZZ20</accession>
<dbReference type="InterPro" id="IPR036397">
    <property type="entry name" value="RNaseH_sf"/>
</dbReference>
<dbReference type="InterPro" id="IPR025724">
    <property type="entry name" value="GAG-pre-integrase_dom"/>
</dbReference>
<dbReference type="PANTHER" id="PTHR42648:SF21">
    <property type="entry name" value="CYSTEINE-RICH RLK (RECEPTOR-LIKE PROTEIN KINASE) 8"/>
    <property type="match status" value="1"/>
</dbReference>
<keyword evidence="3" id="KW-1185">Reference proteome</keyword>
<organism evidence="2 3">
    <name type="scientific">Brassica oleracea var. oleracea</name>
    <dbReference type="NCBI Taxonomy" id="109376"/>
    <lineage>
        <taxon>Eukaryota</taxon>
        <taxon>Viridiplantae</taxon>
        <taxon>Streptophyta</taxon>
        <taxon>Embryophyta</taxon>
        <taxon>Tracheophyta</taxon>
        <taxon>Spermatophyta</taxon>
        <taxon>Magnoliopsida</taxon>
        <taxon>eudicotyledons</taxon>
        <taxon>Gunneridae</taxon>
        <taxon>Pentapetalae</taxon>
        <taxon>rosids</taxon>
        <taxon>malvids</taxon>
        <taxon>Brassicales</taxon>
        <taxon>Brassicaceae</taxon>
        <taxon>Brassiceae</taxon>
        <taxon>Brassica</taxon>
    </lineage>
</organism>
<dbReference type="AlphaFoldDB" id="A0A0D2ZZ20"/>
<dbReference type="Proteomes" id="UP000032141">
    <property type="component" value="Unassembled WGS sequence"/>
</dbReference>
<dbReference type="OMA" id="WHARMEH"/>
<evidence type="ECO:0000313" key="2">
    <source>
        <dbReference type="EnsemblPlants" id="Bo11030s010.1"/>
    </source>
</evidence>
<dbReference type="SUPFAM" id="SSF53098">
    <property type="entry name" value="Ribonuclease H-like"/>
    <property type="match status" value="1"/>
</dbReference>
<dbReference type="PANTHER" id="PTHR42648">
    <property type="entry name" value="TRANSPOSASE, PUTATIVE-RELATED"/>
    <property type="match status" value="1"/>
</dbReference>
<reference evidence="2" key="1">
    <citation type="journal article" date="2014" name="Genome Biol.">
        <title>Transcriptome and methylome profiling reveals relics of genome dominance in the mesopolyploid Brassica oleracea.</title>
        <authorList>
            <person name="Parkin I.A."/>
            <person name="Koh C."/>
            <person name="Tang H."/>
            <person name="Robinson S.J."/>
            <person name="Kagale S."/>
            <person name="Clarke W.E."/>
            <person name="Town C.D."/>
            <person name="Nixon J."/>
            <person name="Krishnakumar V."/>
            <person name="Bidwell S.L."/>
            <person name="Denoeud F."/>
            <person name="Belcram H."/>
            <person name="Links M.G."/>
            <person name="Just J."/>
            <person name="Clarke C."/>
            <person name="Bender T."/>
            <person name="Huebert T."/>
            <person name="Mason A.S."/>
            <person name="Pires J.C."/>
            <person name="Barker G."/>
            <person name="Moore J."/>
            <person name="Walley P.G."/>
            <person name="Manoli S."/>
            <person name="Batley J."/>
            <person name="Edwards D."/>
            <person name="Nelson M.N."/>
            <person name="Wang X."/>
            <person name="Paterson A.H."/>
            <person name="King G."/>
            <person name="Bancroft I."/>
            <person name="Chalhoub B."/>
            <person name="Sharpe A.G."/>
        </authorList>
    </citation>
    <scope>NUCLEOTIDE SEQUENCE [LARGE SCALE GENOMIC DNA]</scope>
    <source>
        <strain evidence="2">cv. TO1000</strain>
    </source>
</reference>
<sequence length="149" mass="17098">MWKPSHLCYSAKESKLDLWHRKLGHMNTNGLTRLINAEVVRGIPELEKQTDTVCGGCSQGKQVKVQHKQISEIRSKEILELVHMDLMGPITPYSIAGKKYIFVLVDDFFRYTWVDFLRNKSDALESFRILALQLKQEKGGIVQIKSDHG</sequence>
<dbReference type="InterPro" id="IPR039537">
    <property type="entry name" value="Retrotran_Ty1/copia-like"/>
</dbReference>